<name>A0ABP9KKM7_9NOCA</name>
<sequence>MSEPNESLPTGPLRGIKVVDASTILAGPLTAQILGDFGAEVIKIEHPVTLDGMRGHGLDKAGVPLWWKMVARNKQTITLNLSTEDGQAIFRDLAAEADVVIENFRPGTFERWGLSYDELAAPNPGLIMLRVTGFGQHGPYAERPAFGTLVESMSGFAYLTGQPDGPPTLPAFGLADSIAGIAGSSAISMALLDRERHGGTGQSIDLDLLTPIMTAVGPGVLYADQLGIDQERTGNRSQSNAPRNLYRTKDDQWVAISTSAHAIAERVMRLVGHPEVLDEPWFATGRQRAQHADLLDRYVGDWIAERTRAEVTEIFQAAGAAVAPVYRPSDLLTDPQVVETDMITTVEDDDLGPIRMQNVLWRMPNTPGSIRHTGRPPGADTDTILTRLGHSPEDIDSLRVRGVI</sequence>
<dbReference type="Gene3D" id="3.30.1540.10">
    <property type="entry name" value="formyl-coa transferase, domain 3"/>
    <property type="match status" value="1"/>
</dbReference>
<dbReference type="Pfam" id="PF02515">
    <property type="entry name" value="CoA_transf_3"/>
    <property type="match status" value="1"/>
</dbReference>
<proteinExistence type="inferred from homology"/>
<dbReference type="Proteomes" id="UP001500603">
    <property type="component" value="Unassembled WGS sequence"/>
</dbReference>
<keyword evidence="2 3" id="KW-0808">Transferase</keyword>
<dbReference type="SUPFAM" id="SSF89796">
    <property type="entry name" value="CoA-transferase family III (CaiB/BaiF)"/>
    <property type="match status" value="1"/>
</dbReference>
<protein>
    <submittedName>
        <fullName evidence="3">CoA transferase</fullName>
    </submittedName>
</protein>
<dbReference type="InterPro" id="IPR003673">
    <property type="entry name" value="CoA-Trfase_fam_III"/>
</dbReference>
<dbReference type="EMBL" id="BAABJM010000004">
    <property type="protein sequence ID" value="GAA5060888.1"/>
    <property type="molecule type" value="Genomic_DNA"/>
</dbReference>
<organism evidence="3 4">
    <name type="scientific">Nocardia callitridis</name>
    <dbReference type="NCBI Taxonomy" id="648753"/>
    <lineage>
        <taxon>Bacteria</taxon>
        <taxon>Bacillati</taxon>
        <taxon>Actinomycetota</taxon>
        <taxon>Actinomycetes</taxon>
        <taxon>Mycobacteriales</taxon>
        <taxon>Nocardiaceae</taxon>
        <taxon>Nocardia</taxon>
    </lineage>
</organism>
<dbReference type="PANTHER" id="PTHR48228">
    <property type="entry name" value="SUCCINYL-COA--D-CITRAMALATE COA-TRANSFERASE"/>
    <property type="match status" value="1"/>
</dbReference>
<reference evidence="4" key="1">
    <citation type="journal article" date="2019" name="Int. J. Syst. Evol. Microbiol.">
        <title>The Global Catalogue of Microorganisms (GCM) 10K type strain sequencing project: providing services to taxonomists for standard genome sequencing and annotation.</title>
        <authorList>
            <consortium name="The Broad Institute Genomics Platform"/>
            <consortium name="The Broad Institute Genome Sequencing Center for Infectious Disease"/>
            <person name="Wu L."/>
            <person name="Ma J."/>
        </authorList>
    </citation>
    <scope>NUCLEOTIDE SEQUENCE [LARGE SCALE GENOMIC DNA]</scope>
    <source>
        <strain evidence="4">JCM 18298</strain>
    </source>
</reference>
<dbReference type="RefSeq" id="WP_345497357.1">
    <property type="nucleotide sequence ID" value="NZ_BAABJM010000004.1"/>
</dbReference>
<evidence type="ECO:0000313" key="4">
    <source>
        <dbReference type="Proteomes" id="UP001500603"/>
    </source>
</evidence>
<evidence type="ECO:0000256" key="2">
    <source>
        <dbReference type="ARBA" id="ARBA00022679"/>
    </source>
</evidence>
<comment type="caution">
    <text evidence="3">The sequence shown here is derived from an EMBL/GenBank/DDBJ whole genome shotgun (WGS) entry which is preliminary data.</text>
</comment>
<comment type="similarity">
    <text evidence="1">Belongs to the CoA-transferase III family.</text>
</comment>
<evidence type="ECO:0000256" key="1">
    <source>
        <dbReference type="ARBA" id="ARBA00008383"/>
    </source>
</evidence>
<gene>
    <name evidence="3" type="ORF">GCM10023318_42860</name>
</gene>
<dbReference type="GO" id="GO:0016740">
    <property type="term" value="F:transferase activity"/>
    <property type="evidence" value="ECO:0007669"/>
    <property type="project" value="UniProtKB-KW"/>
</dbReference>
<accession>A0ABP9KKM7</accession>
<dbReference type="PANTHER" id="PTHR48228:SF6">
    <property type="entry name" value="L-CARNITINE COA-TRANSFERASE"/>
    <property type="match status" value="1"/>
</dbReference>
<evidence type="ECO:0000313" key="3">
    <source>
        <dbReference type="EMBL" id="GAA5060888.1"/>
    </source>
</evidence>
<dbReference type="InterPro" id="IPR044855">
    <property type="entry name" value="CoA-Trfase_III_dom3_sf"/>
</dbReference>
<dbReference type="InterPro" id="IPR050509">
    <property type="entry name" value="CoA-transferase_III"/>
</dbReference>
<dbReference type="Gene3D" id="3.40.50.10540">
    <property type="entry name" value="Crotonobetainyl-coa:carnitine coa-transferase, domain 1"/>
    <property type="match status" value="1"/>
</dbReference>
<keyword evidence="4" id="KW-1185">Reference proteome</keyword>
<dbReference type="InterPro" id="IPR023606">
    <property type="entry name" value="CoA-Trfase_III_dom_1_sf"/>
</dbReference>